<name>A0A0F9SK09_9ZZZZ</name>
<comment type="caution">
    <text evidence="1">The sequence shown here is derived from an EMBL/GenBank/DDBJ whole genome shotgun (WGS) entry which is preliminary data.</text>
</comment>
<proteinExistence type="predicted"/>
<dbReference type="AlphaFoldDB" id="A0A0F9SK09"/>
<evidence type="ECO:0000313" key="1">
    <source>
        <dbReference type="EMBL" id="KKN69300.1"/>
    </source>
</evidence>
<protein>
    <submittedName>
        <fullName evidence="1">Uncharacterized protein</fullName>
    </submittedName>
</protein>
<sequence>MMSTKQVSITVLCDGLCGIHHIEEKNPLIEAAIYIKVPGLAFHKTIRDTGDIYGNWSVTHIKSGYRIGPLFNTRRRCMDYIRNIQNLIDWTKSEKSVRSNYKKLSDRHKEAIGRGWFI</sequence>
<dbReference type="EMBL" id="LAZR01000429">
    <property type="protein sequence ID" value="KKN69300.1"/>
    <property type="molecule type" value="Genomic_DNA"/>
</dbReference>
<reference evidence="1" key="1">
    <citation type="journal article" date="2015" name="Nature">
        <title>Complex archaea that bridge the gap between prokaryotes and eukaryotes.</title>
        <authorList>
            <person name="Spang A."/>
            <person name="Saw J.H."/>
            <person name="Jorgensen S.L."/>
            <person name="Zaremba-Niedzwiedzka K."/>
            <person name="Martijn J."/>
            <person name="Lind A.E."/>
            <person name="van Eijk R."/>
            <person name="Schleper C."/>
            <person name="Guy L."/>
            <person name="Ettema T.J."/>
        </authorList>
    </citation>
    <scope>NUCLEOTIDE SEQUENCE</scope>
</reference>
<organism evidence="1">
    <name type="scientific">marine sediment metagenome</name>
    <dbReference type="NCBI Taxonomy" id="412755"/>
    <lineage>
        <taxon>unclassified sequences</taxon>
        <taxon>metagenomes</taxon>
        <taxon>ecological metagenomes</taxon>
    </lineage>
</organism>
<accession>A0A0F9SK09</accession>
<gene>
    <name evidence="1" type="ORF">LCGC14_0442950</name>
</gene>